<feature type="domain" description="Glycosyl transferase family 1" evidence="1">
    <location>
        <begin position="34"/>
        <end position="193"/>
    </location>
</feature>
<dbReference type="Pfam" id="PF00534">
    <property type="entry name" value="Glycos_transf_1"/>
    <property type="match status" value="1"/>
</dbReference>
<proteinExistence type="predicted"/>
<dbReference type="SUPFAM" id="SSF53756">
    <property type="entry name" value="UDP-Glycosyltransferase/glycogen phosphorylase"/>
    <property type="match status" value="1"/>
</dbReference>
<comment type="caution">
    <text evidence="2">The sequence shown here is derived from an EMBL/GenBank/DDBJ whole genome shotgun (WGS) entry which is preliminary data.</text>
</comment>
<dbReference type="PANTHER" id="PTHR12526">
    <property type="entry name" value="GLYCOSYLTRANSFERASE"/>
    <property type="match status" value="1"/>
</dbReference>
<dbReference type="CDD" id="cd03811">
    <property type="entry name" value="GT4_GT28_WabH-like"/>
    <property type="match status" value="1"/>
</dbReference>
<dbReference type="PANTHER" id="PTHR12526:SF630">
    <property type="entry name" value="GLYCOSYLTRANSFERASE"/>
    <property type="match status" value="1"/>
</dbReference>
<dbReference type="InterPro" id="IPR001296">
    <property type="entry name" value="Glyco_trans_1"/>
</dbReference>
<sequence>MRLSDKKEFKKDKIRVLPPPFDFSEIQKFEYEISKENNLDYIIFVGKLKKRKNIGILLKALKIVIKTFHNLKLIIIGDGGEKNHIYRMVLSFNLKANVIFKGYVNKTKKFKLIKNAKILVLSSSQEGFGIVLAEALALSVPVISTNCGGPADIIDDGETGYLVKIGDYQDMAKKIILLLQDEKLRKQFGIRGQN</sequence>
<dbReference type="Gene3D" id="3.40.50.2000">
    <property type="entry name" value="Glycogen Phosphorylase B"/>
    <property type="match status" value="2"/>
</dbReference>
<feature type="non-terminal residue" evidence="2">
    <location>
        <position position="194"/>
    </location>
</feature>
<evidence type="ECO:0000313" key="2">
    <source>
        <dbReference type="EMBL" id="KKL50491.1"/>
    </source>
</evidence>
<accession>A0A0F9D9U0</accession>
<gene>
    <name evidence="2" type="ORF">LCGC14_2304950</name>
</gene>
<dbReference type="EMBL" id="LAZR01032578">
    <property type="protein sequence ID" value="KKL50491.1"/>
    <property type="molecule type" value="Genomic_DNA"/>
</dbReference>
<dbReference type="GO" id="GO:0016757">
    <property type="term" value="F:glycosyltransferase activity"/>
    <property type="evidence" value="ECO:0007669"/>
    <property type="project" value="InterPro"/>
</dbReference>
<reference evidence="2" key="1">
    <citation type="journal article" date="2015" name="Nature">
        <title>Complex archaea that bridge the gap between prokaryotes and eukaryotes.</title>
        <authorList>
            <person name="Spang A."/>
            <person name="Saw J.H."/>
            <person name="Jorgensen S.L."/>
            <person name="Zaremba-Niedzwiedzka K."/>
            <person name="Martijn J."/>
            <person name="Lind A.E."/>
            <person name="van Eijk R."/>
            <person name="Schleper C."/>
            <person name="Guy L."/>
            <person name="Ettema T.J."/>
        </authorList>
    </citation>
    <scope>NUCLEOTIDE SEQUENCE</scope>
</reference>
<protein>
    <recommendedName>
        <fullName evidence="1">Glycosyl transferase family 1 domain-containing protein</fullName>
    </recommendedName>
</protein>
<name>A0A0F9D9U0_9ZZZZ</name>
<dbReference type="AlphaFoldDB" id="A0A0F9D9U0"/>
<evidence type="ECO:0000259" key="1">
    <source>
        <dbReference type="Pfam" id="PF00534"/>
    </source>
</evidence>
<organism evidence="2">
    <name type="scientific">marine sediment metagenome</name>
    <dbReference type="NCBI Taxonomy" id="412755"/>
    <lineage>
        <taxon>unclassified sequences</taxon>
        <taxon>metagenomes</taxon>
        <taxon>ecological metagenomes</taxon>
    </lineage>
</organism>